<organism evidence="2 3">
    <name type="scientific">Batillaria attramentaria</name>
    <dbReference type="NCBI Taxonomy" id="370345"/>
    <lineage>
        <taxon>Eukaryota</taxon>
        <taxon>Metazoa</taxon>
        <taxon>Spiralia</taxon>
        <taxon>Lophotrochozoa</taxon>
        <taxon>Mollusca</taxon>
        <taxon>Gastropoda</taxon>
        <taxon>Caenogastropoda</taxon>
        <taxon>Sorbeoconcha</taxon>
        <taxon>Cerithioidea</taxon>
        <taxon>Batillariidae</taxon>
        <taxon>Batillaria</taxon>
    </lineage>
</organism>
<evidence type="ECO:0000313" key="3">
    <source>
        <dbReference type="Proteomes" id="UP001519460"/>
    </source>
</evidence>
<dbReference type="InterPro" id="IPR000157">
    <property type="entry name" value="TIR_dom"/>
</dbReference>
<dbReference type="Proteomes" id="UP001519460">
    <property type="component" value="Unassembled WGS sequence"/>
</dbReference>
<keyword evidence="3" id="KW-1185">Reference proteome</keyword>
<comment type="caution">
    <text evidence="2">The sequence shown here is derived from an EMBL/GenBank/DDBJ whole genome shotgun (WGS) entry which is preliminary data.</text>
</comment>
<dbReference type="EMBL" id="JACVVK020000590">
    <property type="protein sequence ID" value="KAK7464056.1"/>
    <property type="molecule type" value="Genomic_DNA"/>
</dbReference>
<dbReference type="PANTHER" id="PTHR46270">
    <property type="entry name" value="ARMADILLO-TYPE FOLD-RELATED"/>
    <property type="match status" value="1"/>
</dbReference>
<accession>A0ABD0J763</accession>
<dbReference type="Gene3D" id="3.40.50.10140">
    <property type="entry name" value="Toll/interleukin-1 receptor homology (TIR) domain"/>
    <property type="match status" value="1"/>
</dbReference>
<reference evidence="2 3" key="1">
    <citation type="journal article" date="2023" name="Sci. Data">
        <title>Genome assembly of the Korean intertidal mud-creeper Batillaria attramentaria.</title>
        <authorList>
            <person name="Patra A.K."/>
            <person name="Ho P.T."/>
            <person name="Jun S."/>
            <person name="Lee S.J."/>
            <person name="Kim Y."/>
            <person name="Won Y.J."/>
        </authorList>
    </citation>
    <scope>NUCLEOTIDE SEQUENCE [LARGE SCALE GENOMIC DNA]</scope>
    <source>
        <strain evidence="2">Wonlab-2016</strain>
    </source>
</reference>
<dbReference type="Gene3D" id="1.25.10.10">
    <property type="entry name" value="Leucine-rich Repeat Variant"/>
    <property type="match status" value="2"/>
</dbReference>
<dbReference type="AlphaFoldDB" id="A0ABD0J763"/>
<sequence length="943" mass="106071">MAANSVAPRAWAEIKLQELSELFSRTPTITLKDANGSYTKRFIEHFKQVELSFWDFDQCPLNVVRQRRQEVAETLVRSGSVPVICQVMCDEIASQEVGEMFNSAVNTIWNNAYSSADFSRAVLTDGRLVPLLLRELEEWLAGATTPVKSYGYPFLQIIESISRHAECKQQLRHLGTVDVLQDFLRTTSKTLKVTAMIILGNIVDGDIPTMPGELVLELLEWVRVGLAHNCKSWEGRFVTELVGGVRQLSKNETNSRSFVKNGVLDHLMDGLRLDIHDLKVALDLSQVEENAQYFMKTEIIDTIADVGRDGTEDLRRTASQLLKDRYCYSCGQMKVAGVRSGSRQSSGLWLNAWAETVIKEYSALFNRTPLIRQRNVTGSYTDGFVNHLEDIEKSFSAFSGQYTSINTVRGGRKILAENLVKSRSIQIICRVTREEIQSQNTSGVLLTCLTILWNYTNTSASVSQVVLADSQLWPPDILRRFTQIIDSLSRHPDCIHVLRKLGAYQCLVPLVNPPSDMGDAAAVTKLCALSALANMANDKEVASLTATLDLVRFLLQKIAQAFTNVQLSDDGWFVTELMGVVRQLSKNDDTSKRFVQEGVLKLLLTGLQSHIDDLKYVCIETALLLCLVEDNTPAFLELGNLLDAIVDVGRNGNEACRRTARSILWQLRGKLLRTPRLHRYANEFPNKEQELPQYGSGSGSGQTKVPVTRTRERHVMLSYQWDDQPVVRKVCEKLREHGFQVWMDLDNMAGSIVQCMAEGVENAFVVIICMSQKYKDSINCRQEASYAHVKKKEIIPLKMQDSLELDGWLGLIVAGKLFYDFSGKEPFEEVIKALISGILRGEPTNVPSTHAGWKQRVLDWSRDRVQTLLVNEGVDEHNAKRFNGTLLCHVYNMYTQNPDRFLSYVGESLRLDSYQASYLADAVRKLPSLCKADTVVTAPDNNQ</sequence>
<feature type="domain" description="TIR" evidence="1">
    <location>
        <begin position="715"/>
        <end position="832"/>
    </location>
</feature>
<evidence type="ECO:0000313" key="2">
    <source>
        <dbReference type="EMBL" id="KAK7464056.1"/>
    </source>
</evidence>
<dbReference type="Pfam" id="PF13676">
    <property type="entry name" value="TIR_2"/>
    <property type="match status" value="1"/>
</dbReference>
<dbReference type="InterPro" id="IPR016024">
    <property type="entry name" value="ARM-type_fold"/>
</dbReference>
<dbReference type="PANTHER" id="PTHR46270:SF2">
    <property type="entry name" value="TIR DOMAIN-CONTAINING PROTEIN"/>
    <property type="match status" value="1"/>
</dbReference>
<evidence type="ECO:0000259" key="1">
    <source>
        <dbReference type="Pfam" id="PF13676"/>
    </source>
</evidence>
<dbReference type="SUPFAM" id="SSF52200">
    <property type="entry name" value="Toll/Interleukin receptor TIR domain"/>
    <property type="match status" value="1"/>
</dbReference>
<protein>
    <recommendedName>
        <fullName evidence="1">TIR domain-containing protein</fullName>
    </recommendedName>
</protein>
<dbReference type="InterPro" id="IPR035897">
    <property type="entry name" value="Toll_tir_struct_dom_sf"/>
</dbReference>
<name>A0ABD0J763_9CAEN</name>
<dbReference type="InterPro" id="IPR011989">
    <property type="entry name" value="ARM-like"/>
</dbReference>
<dbReference type="SUPFAM" id="SSF48371">
    <property type="entry name" value="ARM repeat"/>
    <property type="match status" value="2"/>
</dbReference>
<gene>
    <name evidence="2" type="ORF">BaRGS_00037944</name>
</gene>
<proteinExistence type="predicted"/>